<dbReference type="EMBL" id="FUIG01000044">
    <property type="protein sequence ID" value="SJM33639.1"/>
    <property type="molecule type" value="Genomic_DNA"/>
</dbReference>
<evidence type="ECO:0000313" key="2">
    <source>
        <dbReference type="Proteomes" id="UP000245698"/>
    </source>
</evidence>
<proteinExistence type="predicted"/>
<keyword evidence="2" id="KW-1185">Reference proteome</keyword>
<accession>A0A2P9AR68</accession>
<protein>
    <submittedName>
        <fullName evidence="1">Uncharacterized protein</fullName>
    </submittedName>
</protein>
<gene>
    <name evidence="1" type="ORF">BQ8482_360040</name>
</gene>
<evidence type="ECO:0000313" key="1">
    <source>
        <dbReference type="EMBL" id="SJM33639.1"/>
    </source>
</evidence>
<organism evidence="1 2">
    <name type="scientific">Mesorhizobium delmotii</name>
    <dbReference type="NCBI Taxonomy" id="1631247"/>
    <lineage>
        <taxon>Bacteria</taxon>
        <taxon>Pseudomonadati</taxon>
        <taxon>Pseudomonadota</taxon>
        <taxon>Alphaproteobacteria</taxon>
        <taxon>Hyphomicrobiales</taxon>
        <taxon>Phyllobacteriaceae</taxon>
        <taxon>Mesorhizobium</taxon>
    </lineage>
</organism>
<sequence>MWGEKLRWASLARSKEMISAMFLPKINQLYASSGGACPKLGSALRSCIELINTLIEDEGTIGYEA</sequence>
<dbReference type="AlphaFoldDB" id="A0A2P9AR68"/>
<reference evidence="2" key="1">
    <citation type="submission" date="2016-12" db="EMBL/GenBank/DDBJ databases">
        <authorList>
            <person name="Brunel B."/>
        </authorList>
    </citation>
    <scope>NUCLEOTIDE SEQUENCE [LARGE SCALE GENOMIC DNA]</scope>
</reference>
<name>A0A2P9AR68_9HYPH</name>
<dbReference type="Proteomes" id="UP000245698">
    <property type="component" value="Unassembled WGS sequence"/>
</dbReference>